<protein>
    <submittedName>
        <fullName evidence="1">Uncharacterized protein</fullName>
    </submittedName>
</protein>
<dbReference type="EMBL" id="MU006710">
    <property type="protein sequence ID" value="KAF2629354.1"/>
    <property type="molecule type" value="Genomic_DNA"/>
</dbReference>
<organism evidence="1 2">
    <name type="scientific">Macroventuria anomochaeta</name>
    <dbReference type="NCBI Taxonomy" id="301207"/>
    <lineage>
        <taxon>Eukaryota</taxon>
        <taxon>Fungi</taxon>
        <taxon>Dikarya</taxon>
        <taxon>Ascomycota</taxon>
        <taxon>Pezizomycotina</taxon>
        <taxon>Dothideomycetes</taxon>
        <taxon>Pleosporomycetidae</taxon>
        <taxon>Pleosporales</taxon>
        <taxon>Pleosporineae</taxon>
        <taxon>Didymellaceae</taxon>
        <taxon>Macroventuria</taxon>
    </lineage>
</organism>
<accession>A0ACB6S7L9</accession>
<reference evidence="1" key="1">
    <citation type="journal article" date="2020" name="Stud. Mycol.">
        <title>101 Dothideomycetes genomes: a test case for predicting lifestyles and emergence of pathogens.</title>
        <authorList>
            <person name="Haridas S."/>
            <person name="Albert R."/>
            <person name="Binder M."/>
            <person name="Bloem J."/>
            <person name="Labutti K."/>
            <person name="Salamov A."/>
            <person name="Andreopoulos B."/>
            <person name="Baker S."/>
            <person name="Barry K."/>
            <person name="Bills G."/>
            <person name="Bluhm B."/>
            <person name="Cannon C."/>
            <person name="Castanera R."/>
            <person name="Culley D."/>
            <person name="Daum C."/>
            <person name="Ezra D."/>
            <person name="Gonzalez J."/>
            <person name="Henrissat B."/>
            <person name="Kuo A."/>
            <person name="Liang C."/>
            <person name="Lipzen A."/>
            <person name="Lutzoni F."/>
            <person name="Magnuson J."/>
            <person name="Mondo S."/>
            <person name="Nolan M."/>
            <person name="Ohm R."/>
            <person name="Pangilinan J."/>
            <person name="Park H.-J."/>
            <person name="Ramirez L."/>
            <person name="Alfaro M."/>
            <person name="Sun H."/>
            <person name="Tritt A."/>
            <person name="Yoshinaga Y."/>
            <person name="Zwiers L.-H."/>
            <person name="Turgeon B."/>
            <person name="Goodwin S."/>
            <person name="Spatafora J."/>
            <person name="Crous P."/>
            <person name="Grigoriev I."/>
        </authorList>
    </citation>
    <scope>NUCLEOTIDE SEQUENCE</scope>
    <source>
        <strain evidence="1">CBS 525.71</strain>
    </source>
</reference>
<dbReference type="Proteomes" id="UP000799754">
    <property type="component" value="Unassembled WGS sequence"/>
</dbReference>
<keyword evidence="2" id="KW-1185">Reference proteome</keyword>
<name>A0ACB6S7L9_9PLEO</name>
<sequence length="109" mass="12324">MLLMTQRETCSPTCSVMSGCQSLQHCHWAHRLVKACAPPYSETLHSWKQISSVDRCTNCIDILVDHRLVYASHVQVSKCHTLAQRHSGFKAQEKWIEDIESSPGDVGEE</sequence>
<proteinExistence type="predicted"/>
<comment type="caution">
    <text evidence="1">The sequence shown here is derived from an EMBL/GenBank/DDBJ whole genome shotgun (WGS) entry which is preliminary data.</text>
</comment>
<gene>
    <name evidence="1" type="ORF">BU25DRAFT_20691</name>
</gene>
<evidence type="ECO:0000313" key="1">
    <source>
        <dbReference type="EMBL" id="KAF2629354.1"/>
    </source>
</evidence>
<evidence type="ECO:0000313" key="2">
    <source>
        <dbReference type="Proteomes" id="UP000799754"/>
    </source>
</evidence>